<evidence type="ECO:0000313" key="16">
    <source>
        <dbReference type="EMBL" id="RKN86029.1"/>
    </source>
</evidence>
<dbReference type="GO" id="GO:0005524">
    <property type="term" value="F:ATP binding"/>
    <property type="evidence" value="ECO:0007669"/>
    <property type="project" value="UniProtKB-KW"/>
</dbReference>
<feature type="transmembrane region" description="Helical" evidence="14">
    <location>
        <begin position="38"/>
        <end position="55"/>
    </location>
</feature>
<dbReference type="InterPro" id="IPR036097">
    <property type="entry name" value="HisK_dim/P_sf"/>
</dbReference>
<gene>
    <name evidence="16" type="ORF">D7M11_05665</name>
</gene>
<evidence type="ECO:0000256" key="4">
    <source>
        <dbReference type="ARBA" id="ARBA00022475"/>
    </source>
</evidence>
<dbReference type="GO" id="GO:0004721">
    <property type="term" value="F:phosphoprotein phosphatase activity"/>
    <property type="evidence" value="ECO:0007669"/>
    <property type="project" value="TreeGrafter"/>
</dbReference>
<keyword evidence="10" id="KW-0067">ATP-binding</keyword>
<dbReference type="InterPro" id="IPR003594">
    <property type="entry name" value="HATPase_dom"/>
</dbReference>
<dbReference type="PRINTS" id="PR00344">
    <property type="entry name" value="BCTRLSENSOR"/>
</dbReference>
<evidence type="ECO:0000256" key="10">
    <source>
        <dbReference type="ARBA" id="ARBA00022840"/>
    </source>
</evidence>
<feature type="transmembrane region" description="Helical" evidence="14">
    <location>
        <begin position="7"/>
        <end position="26"/>
    </location>
</feature>
<evidence type="ECO:0000256" key="6">
    <source>
        <dbReference type="ARBA" id="ARBA00022679"/>
    </source>
</evidence>
<protein>
    <recommendedName>
        <fullName evidence="3">histidine kinase</fullName>
        <ecNumber evidence="3">2.7.13.3</ecNumber>
    </recommendedName>
</protein>
<dbReference type="PROSITE" id="PS50109">
    <property type="entry name" value="HIS_KIN"/>
    <property type="match status" value="1"/>
</dbReference>
<keyword evidence="4" id="KW-1003">Cell membrane</keyword>
<dbReference type="CDD" id="cd00082">
    <property type="entry name" value="HisKA"/>
    <property type="match status" value="1"/>
</dbReference>
<name>A0A3B0CPL3_9BACL</name>
<dbReference type="InterPro" id="IPR004358">
    <property type="entry name" value="Sig_transdc_His_kin-like_C"/>
</dbReference>
<dbReference type="SMART" id="SM00387">
    <property type="entry name" value="HATPase_c"/>
    <property type="match status" value="1"/>
</dbReference>
<evidence type="ECO:0000313" key="17">
    <source>
        <dbReference type="Proteomes" id="UP000282311"/>
    </source>
</evidence>
<evidence type="ECO:0000256" key="2">
    <source>
        <dbReference type="ARBA" id="ARBA00004651"/>
    </source>
</evidence>
<comment type="subcellular location">
    <subcellularLocation>
        <location evidence="2">Cell membrane</location>
        <topology evidence="2">Multi-pass membrane protein</topology>
    </subcellularLocation>
</comment>
<comment type="caution">
    <text evidence="16">The sequence shown here is derived from an EMBL/GenBank/DDBJ whole genome shotgun (WGS) entry which is preliminary data.</text>
</comment>
<keyword evidence="13 14" id="KW-0472">Membrane</keyword>
<organism evidence="16 17">
    <name type="scientific">Paenibacillus ginsengarvi</name>
    <dbReference type="NCBI Taxonomy" id="400777"/>
    <lineage>
        <taxon>Bacteria</taxon>
        <taxon>Bacillati</taxon>
        <taxon>Bacillota</taxon>
        <taxon>Bacilli</taxon>
        <taxon>Bacillales</taxon>
        <taxon>Paenibacillaceae</taxon>
        <taxon>Paenibacillus</taxon>
    </lineage>
</organism>
<keyword evidence="6" id="KW-0808">Transferase</keyword>
<dbReference type="GO" id="GO:0000155">
    <property type="term" value="F:phosphorelay sensor kinase activity"/>
    <property type="evidence" value="ECO:0007669"/>
    <property type="project" value="InterPro"/>
</dbReference>
<evidence type="ECO:0000256" key="7">
    <source>
        <dbReference type="ARBA" id="ARBA00022692"/>
    </source>
</evidence>
<dbReference type="Proteomes" id="UP000282311">
    <property type="component" value="Unassembled WGS sequence"/>
</dbReference>
<dbReference type="GO" id="GO:0005886">
    <property type="term" value="C:plasma membrane"/>
    <property type="evidence" value="ECO:0007669"/>
    <property type="project" value="UniProtKB-SubCell"/>
</dbReference>
<evidence type="ECO:0000256" key="13">
    <source>
        <dbReference type="ARBA" id="ARBA00023136"/>
    </source>
</evidence>
<dbReference type="SMART" id="SM00388">
    <property type="entry name" value="HisKA"/>
    <property type="match status" value="1"/>
</dbReference>
<keyword evidence="9 16" id="KW-0418">Kinase</keyword>
<accession>A0A3B0CPL3</accession>
<keyword evidence="5" id="KW-0597">Phosphoprotein</keyword>
<evidence type="ECO:0000256" key="14">
    <source>
        <dbReference type="SAM" id="Phobius"/>
    </source>
</evidence>
<evidence type="ECO:0000256" key="3">
    <source>
        <dbReference type="ARBA" id="ARBA00012438"/>
    </source>
</evidence>
<evidence type="ECO:0000256" key="1">
    <source>
        <dbReference type="ARBA" id="ARBA00000085"/>
    </source>
</evidence>
<reference evidence="16 17" key="1">
    <citation type="journal article" date="2007" name="Int. J. Syst. Evol. Microbiol.">
        <title>Paenibacillus ginsengarvi sp. nov., isolated from soil from ginseng cultivation.</title>
        <authorList>
            <person name="Yoon M.H."/>
            <person name="Ten L.N."/>
            <person name="Im W.T."/>
        </authorList>
    </citation>
    <scope>NUCLEOTIDE SEQUENCE [LARGE SCALE GENOMIC DNA]</scope>
    <source>
        <strain evidence="16 17">KCTC 13059</strain>
    </source>
</reference>
<dbReference type="PANTHER" id="PTHR45453:SF2">
    <property type="entry name" value="HISTIDINE KINASE"/>
    <property type="match status" value="1"/>
</dbReference>
<feature type="domain" description="Histidine kinase" evidence="15">
    <location>
        <begin position="125"/>
        <end position="342"/>
    </location>
</feature>
<dbReference type="EC" id="2.7.13.3" evidence="3"/>
<keyword evidence="8" id="KW-0547">Nucleotide-binding</keyword>
<dbReference type="InterPro" id="IPR005467">
    <property type="entry name" value="His_kinase_dom"/>
</dbReference>
<keyword evidence="12" id="KW-0902">Two-component regulatory system</keyword>
<evidence type="ECO:0000256" key="5">
    <source>
        <dbReference type="ARBA" id="ARBA00022553"/>
    </source>
</evidence>
<sequence length="348" mass="39303">MSDRIGYIAVYFIGIALVVLVVELDLLGQHAGLGWDNLLYIAILSVVGVGVYLIVDYARNRPFHRQLARMADREAELDDVLGLQGAVTREQRAMQTIAIANYGKYVERLEQYKQQQDQHQTFVRQWVHQMKTPVSVINLLTQQAEGADREEAKSLAASMQEENEKLAHGLDMMLSTARLEKFELDLHIKQVELIRAVRSVINEHKKACIRYRIFPKIEANAEAIWAETDEKWLGFILNQLITNAIKYSKPKEGAKTLLVTVTEQDRLCRVAVQDEGIGIAQHDLPRIFQAFFTGENGRRVAESTGMGLYLAEQVCMRLGHRLEAVSTLGDGTEVTLTIAQQAGYHRVT</sequence>
<dbReference type="InterPro" id="IPR050351">
    <property type="entry name" value="BphY/WalK/GraS-like"/>
</dbReference>
<keyword evidence="17" id="KW-1185">Reference proteome</keyword>
<dbReference type="AlphaFoldDB" id="A0A3B0CPL3"/>
<dbReference type="Pfam" id="PF00512">
    <property type="entry name" value="HisKA"/>
    <property type="match status" value="1"/>
</dbReference>
<dbReference type="EMBL" id="RBAH01000003">
    <property type="protein sequence ID" value="RKN86029.1"/>
    <property type="molecule type" value="Genomic_DNA"/>
</dbReference>
<dbReference type="GO" id="GO:0016036">
    <property type="term" value="P:cellular response to phosphate starvation"/>
    <property type="evidence" value="ECO:0007669"/>
    <property type="project" value="TreeGrafter"/>
</dbReference>
<dbReference type="InterPro" id="IPR036890">
    <property type="entry name" value="HATPase_C_sf"/>
</dbReference>
<evidence type="ECO:0000259" key="15">
    <source>
        <dbReference type="PROSITE" id="PS50109"/>
    </source>
</evidence>
<dbReference type="Pfam" id="PF02518">
    <property type="entry name" value="HATPase_c"/>
    <property type="match status" value="1"/>
</dbReference>
<dbReference type="SUPFAM" id="SSF47384">
    <property type="entry name" value="Homodimeric domain of signal transducing histidine kinase"/>
    <property type="match status" value="1"/>
</dbReference>
<comment type="catalytic activity">
    <reaction evidence="1">
        <text>ATP + protein L-histidine = ADP + protein N-phospho-L-histidine.</text>
        <dbReference type="EC" id="2.7.13.3"/>
    </reaction>
</comment>
<proteinExistence type="predicted"/>
<evidence type="ECO:0000256" key="12">
    <source>
        <dbReference type="ARBA" id="ARBA00023012"/>
    </source>
</evidence>
<dbReference type="SUPFAM" id="SSF55874">
    <property type="entry name" value="ATPase domain of HSP90 chaperone/DNA topoisomerase II/histidine kinase"/>
    <property type="match status" value="1"/>
</dbReference>
<evidence type="ECO:0000256" key="9">
    <source>
        <dbReference type="ARBA" id="ARBA00022777"/>
    </source>
</evidence>
<keyword evidence="11 14" id="KW-1133">Transmembrane helix</keyword>
<dbReference type="InterPro" id="IPR003661">
    <property type="entry name" value="HisK_dim/P_dom"/>
</dbReference>
<evidence type="ECO:0000256" key="11">
    <source>
        <dbReference type="ARBA" id="ARBA00022989"/>
    </source>
</evidence>
<dbReference type="Gene3D" id="3.30.565.10">
    <property type="entry name" value="Histidine kinase-like ATPase, C-terminal domain"/>
    <property type="match status" value="1"/>
</dbReference>
<dbReference type="OrthoDB" id="9780487at2"/>
<evidence type="ECO:0000256" key="8">
    <source>
        <dbReference type="ARBA" id="ARBA00022741"/>
    </source>
</evidence>
<keyword evidence="7 14" id="KW-0812">Transmembrane</keyword>
<dbReference type="PANTHER" id="PTHR45453">
    <property type="entry name" value="PHOSPHATE REGULON SENSOR PROTEIN PHOR"/>
    <property type="match status" value="1"/>
</dbReference>
<dbReference type="Gene3D" id="1.10.287.130">
    <property type="match status" value="1"/>
</dbReference>